<evidence type="ECO:0000256" key="1">
    <source>
        <dbReference type="SAM" id="MobiDB-lite"/>
    </source>
</evidence>
<dbReference type="AlphaFoldDB" id="A0A1H2FQI9"/>
<reference evidence="3" key="1">
    <citation type="submission" date="2016-10" db="EMBL/GenBank/DDBJ databases">
        <authorList>
            <person name="Varghese N."/>
            <person name="Submissions S."/>
        </authorList>
    </citation>
    <scope>NUCLEOTIDE SEQUENCE [LARGE SCALE GENOMIC DNA]</scope>
    <source>
        <strain evidence="3">DSM 45079</strain>
    </source>
</reference>
<name>A0A1H2FQI9_9ACTN</name>
<dbReference type="Proteomes" id="UP000182977">
    <property type="component" value="Chromosome I"/>
</dbReference>
<feature type="compositionally biased region" description="Basic and acidic residues" evidence="1">
    <location>
        <begin position="1"/>
        <end position="14"/>
    </location>
</feature>
<gene>
    <name evidence="2" type="ORF">SAMN04488563_0067</name>
</gene>
<keyword evidence="3" id="KW-1185">Reference proteome</keyword>
<sequence>MMTDEYERAAEDAKRAKRGRHRGESQSLLQDLRAAIVARIPAEDRGYSGPRRARRHA</sequence>
<organism evidence="2 3">
    <name type="scientific">Jiangella alkaliphila</name>
    <dbReference type="NCBI Taxonomy" id="419479"/>
    <lineage>
        <taxon>Bacteria</taxon>
        <taxon>Bacillati</taxon>
        <taxon>Actinomycetota</taxon>
        <taxon>Actinomycetes</taxon>
        <taxon>Jiangellales</taxon>
        <taxon>Jiangellaceae</taxon>
        <taxon>Jiangella</taxon>
    </lineage>
</organism>
<evidence type="ECO:0000313" key="3">
    <source>
        <dbReference type="Proteomes" id="UP000182977"/>
    </source>
</evidence>
<feature type="region of interest" description="Disordered" evidence="1">
    <location>
        <begin position="1"/>
        <end position="27"/>
    </location>
</feature>
<proteinExistence type="predicted"/>
<dbReference type="RefSeq" id="WP_157524172.1">
    <property type="nucleotide sequence ID" value="NZ_KQ061225.1"/>
</dbReference>
<dbReference type="OrthoDB" id="5194129at2"/>
<dbReference type="EMBL" id="LT629791">
    <property type="protein sequence ID" value="SDU09611.1"/>
    <property type="molecule type" value="Genomic_DNA"/>
</dbReference>
<accession>A0A1H2FQI9</accession>
<protein>
    <submittedName>
        <fullName evidence="2">Uncharacterized protein</fullName>
    </submittedName>
</protein>
<evidence type="ECO:0000313" key="2">
    <source>
        <dbReference type="EMBL" id="SDU09611.1"/>
    </source>
</evidence>